<name>A0A0A9GBF7_ARUDO</name>
<protein>
    <submittedName>
        <fullName evidence="1">Uncharacterized protein</fullName>
    </submittedName>
</protein>
<dbReference type="EMBL" id="GBRH01176074">
    <property type="protein sequence ID" value="JAE21822.1"/>
    <property type="molecule type" value="Transcribed_RNA"/>
</dbReference>
<dbReference type="AlphaFoldDB" id="A0A0A9GBF7"/>
<organism evidence="1">
    <name type="scientific">Arundo donax</name>
    <name type="common">Giant reed</name>
    <name type="synonym">Donax arundinaceus</name>
    <dbReference type="NCBI Taxonomy" id="35708"/>
    <lineage>
        <taxon>Eukaryota</taxon>
        <taxon>Viridiplantae</taxon>
        <taxon>Streptophyta</taxon>
        <taxon>Embryophyta</taxon>
        <taxon>Tracheophyta</taxon>
        <taxon>Spermatophyta</taxon>
        <taxon>Magnoliopsida</taxon>
        <taxon>Liliopsida</taxon>
        <taxon>Poales</taxon>
        <taxon>Poaceae</taxon>
        <taxon>PACMAD clade</taxon>
        <taxon>Arundinoideae</taxon>
        <taxon>Arundineae</taxon>
        <taxon>Arundo</taxon>
    </lineage>
</organism>
<proteinExistence type="predicted"/>
<evidence type="ECO:0000313" key="1">
    <source>
        <dbReference type="EMBL" id="JAE21822.1"/>
    </source>
</evidence>
<sequence length="100" mass="10266">MGFLGTDSGIRTIAWVRLGLGGRFGFLAGLLLGLQQPQQHLQPATEKALSAGLLAAGVLAAAERLPCTAAAAATQKAEANTATAGKSFLRLLRQVVVLVL</sequence>
<reference evidence="1" key="1">
    <citation type="submission" date="2014-09" db="EMBL/GenBank/DDBJ databases">
        <authorList>
            <person name="Magalhaes I.L.F."/>
            <person name="Oliveira U."/>
            <person name="Santos F.R."/>
            <person name="Vidigal T.H.D.A."/>
            <person name="Brescovit A.D."/>
            <person name="Santos A.J."/>
        </authorList>
    </citation>
    <scope>NUCLEOTIDE SEQUENCE</scope>
    <source>
        <tissue evidence="1">Shoot tissue taken approximately 20 cm above the soil surface</tissue>
    </source>
</reference>
<accession>A0A0A9GBF7</accession>
<reference evidence="1" key="2">
    <citation type="journal article" date="2015" name="Data Brief">
        <title>Shoot transcriptome of the giant reed, Arundo donax.</title>
        <authorList>
            <person name="Barrero R.A."/>
            <person name="Guerrero F.D."/>
            <person name="Moolhuijzen P."/>
            <person name="Goolsby J.A."/>
            <person name="Tidwell J."/>
            <person name="Bellgard S.E."/>
            <person name="Bellgard M.I."/>
        </authorList>
    </citation>
    <scope>NUCLEOTIDE SEQUENCE</scope>
    <source>
        <tissue evidence="1">Shoot tissue taken approximately 20 cm above the soil surface</tissue>
    </source>
</reference>